<name>A0A1G9S8D8_9HYPH</name>
<dbReference type="STRING" id="582672.SAMN05216360_101530"/>
<evidence type="ECO:0000313" key="1">
    <source>
        <dbReference type="EMBL" id="SDM31577.1"/>
    </source>
</evidence>
<dbReference type="AlphaFoldDB" id="A0A1G9S8D8"/>
<proteinExistence type="predicted"/>
<accession>A0A1G9S8D8</accession>
<protein>
    <submittedName>
        <fullName evidence="1">Uncharacterized protein</fullName>
    </submittedName>
</protein>
<gene>
    <name evidence="1" type="ORF">SAMN05216360_101530</name>
</gene>
<dbReference type="RefSeq" id="WP_091712994.1">
    <property type="nucleotide sequence ID" value="NZ_FNHS01000001.1"/>
</dbReference>
<keyword evidence="2" id="KW-1185">Reference proteome</keyword>
<sequence>MADALCRALRGVKTVEDGEAVWKGPGDELTLPLSVAADLQEGGYVTILATDEQAPEGVDLGKGGKAGK</sequence>
<dbReference type="Proteomes" id="UP000198704">
    <property type="component" value="Unassembled WGS sequence"/>
</dbReference>
<dbReference type="EMBL" id="FNHS01000001">
    <property type="protein sequence ID" value="SDM31577.1"/>
    <property type="molecule type" value="Genomic_DNA"/>
</dbReference>
<organism evidence="1 2">
    <name type="scientific">Methylobacterium phyllostachyos</name>
    <dbReference type="NCBI Taxonomy" id="582672"/>
    <lineage>
        <taxon>Bacteria</taxon>
        <taxon>Pseudomonadati</taxon>
        <taxon>Pseudomonadota</taxon>
        <taxon>Alphaproteobacteria</taxon>
        <taxon>Hyphomicrobiales</taxon>
        <taxon>Methylobacteriaceae</taxon>
        <taxon>Methylobacterium</taxon>
    </lineage>
</organism>
<reference evidence="2" key="1">
    <citation type="submission" date="2016-10" db="EMBL/GenBank/DDBJ databases">
        <authorList>
            <person name="Varghese N."/>
            <person name="Submissions S."/>
        </authorList>
    </citation>
    <scope>NUCLEOTIDE SEQUENCE [LARGE SCALE GENOMIC DNA]</scope>
    <source>
        <strain evidence="2">BL47</strain>
    </source>
</reference>
<evidence type="ECO:0000313" key="2">
    <source>
        <dbReference type="Proteomes" id="UP000198704"/>
    </source>
</evidence>